<protein>
    <submittedName>
        <fullName evidence="2">Uncharacterized protein</fullName>
    </submittedName>
</protein>
<dbReference type="Proteomes" id="UP001500655">
    <property type="component" value="Unassembled WGS sequence"/>
</dbReference>
<feature type="region of interest" description="Disordered" evidence="1">
    <location>
        <begin position="1"/>
        <end position="24"/>
    </location>
</feature>
<evidence type="ECO:0000313" key="2">
    <source>
        <dbReference type="EMBL" id="GAA1769407.1"/>
    </source>
</evidence>
<reference evidence="3" key="1">
    <citation type="journal article" date="2019" name="Int. J. Syst. Evol. Microbiol.">
        <title>The Global Catalogue of Microorganisms (GCM) 10K type strain sequencing project: providing services to taxonomists for standard genome sequencing and annotation.</title>
        <authorList>
            <consortium name="The Broad Institute Genomics Platform"/>
            <consortium name="The Broad Institute Genome Sequencing Center for Infectious Disease"/>
            <person name="Wu L."/>
            <person name="Ma J."/>
        </authorList>
    </citation>
    <scope>NUCLEOTIDE SEQUENCE [LARGE SCALE GENOMIC DNA]</scope>
    <source>
        <strain evidence="3">JCM 13249</strain>
    </source>
</reference>
<feature type="compositionally biased region" description="Low complexity" evidence="1">
    <location>
        <begin position="7"/>
        <end position="18"/>
    </location>
</feature>
<comment type="caution">
    <text evidence="2">The sequence shown here is derived from an EMBL/GenBank/DDBJ whole genome shotgun (WGS) entry which is preliminary data.</text>
</comment>
<accession>A0ABP4X781</accession>
<evidence type="ECO:0000313" key="3">
    <source>
        <dbReference type="Proteomes" id="UP001500655"/>
    </source>
</evidence>
<proteinExistence type="predicted"/>
<dbReference type="EMBL" id="BAAALS010000027">
    <property type="protein sequence ID" value="GAA1769407.1"/>
    <property type="molecule type" value="Genomic_DNA"/>
</dbReference>
<gene>
    <name evidence="2" type="ORF">GCM10009681_45970</name>
</gene>
<organism evidence="2 3">
    <name type="scientific">Luedemannella helvata</name>
    <dbReference type="NCBI Taxonomy" id="349315"/>
    <lineage>
        <taxon>Bacteria</taxon>
        <taxon>Bacillati</taxon>
        <taxon>Actinomycetota</taxon>
        <taxon>Actinomycetes</taxon>
        <taxon>Micromonosporales</taxon>
        <taxon>Micromonosporaceae</taxon>
        <taxon>Luedemannella</taxon>
    </lineage>
</organism>
<keyword evidence="3" id="KW-1185">Reference proteome</keyword>
<evidence type="ECO:0000256" key="1">
    <source>
        <dbReference type="SAM" id="MobiDB-lite"/>
    </source>
</evidence>
<name>A0ABP4X781_9ACTN</name>
<sequence length="97" mass="10043">MARSRDGAQVQAAKAAGKNSRALQGDLVERFQPPAAEETYPHPRAATVRTLIRYAMSTGWLPEAVGGTFHIPATASVTLPGFAVTELLAAPAPSGGS</sequence>